<feature type="short sequence motif" description="GXGXXG" evidence="4">
    <location>
        <begin position="27"/>
        <end position="32"/>
    </location>
</feature>
<dbReference type="Gene3D" id="3.40.1090.10">
    <property type="entry name" value="Cytosolic phospholipase A2 catalytic domain"/>
    <property type="match status" value="1"/>
</dbReference>
<accession>A0A9P5YDA7</accession>
<dbReference type="GO" id="GO:0016042">
    <property type="term" value="P:lipid catabolic process"/>
    <property type="evidence" value="ECO:0007669"/>
    <property type="project" value="UniProtKB-UniRule"/>
</dbReference>
<dbReference type="InterPro" id="IPR016035">
    <property type="entry name" value="Acyl_Trfase/lysoPLipase"/>
</dbReference>
<comment type="caution">
    <text evidence="6">The sequence shown here is derived from an EMBL/GenBank/DDBJ whole genome shotgun (WGS) entry which is preliminary data.</text>
</comment>
<keyword evidence="2 4" id="KW-0442">Lipid degradation</keyword>
<dbReference type="GO" id="GO:0019369">
    <property type="term" value="P:arachidonate metabolic process"/>
    <property type="evidence" value="ECO:0007669"/>
    <property type="project" value="TreeGrafter"/>
</dbReference>
<evidence type="ECO:0000256" key="4">
    <source>
        <dbReference type="PROSITE-ProRule" id="PRU01161"/>
    </source>
</evidence>
<dbReference type="EMBL" id="MU150235">
    <property type="protein sequence ID" value="KAF9467927.1"/>
    <property type="molecule type" value="Genomic_DNA"/>
</dbReference>
<dbReference type="SUPFAM" id="SSF52151">
    <property type="entry name" value="FabD/lysophospholipase-like"/>
    <property type="match status" value="1"/>
</dbReference>
<comment type="caution">
    <text evidence="4">Lacks conserved residue(s) required for the propagation of feature annotation.</text>
</comment>
<dbReference type="PANTHER" id="PTHR24185:SF1">
    <property type="entry name" value="CALCIUM-INDEPENDENT PHOSPHOLIPASE A2-GAMMA"/>
    <property type="match status" value="1"/>
</dbReference>
<dbReference type="Pfam" id="PF01734">
    <property type="entry name" value="Patatin"/>
    <property type="match status" value="1"/>
</dbReference>
<dbReference type="InterPro" id="IPR002641">
    <property type="entry name" value="PNPLA_dom"/>
</dbReference>
<dbReference type="AlphaFoldDB" id="A0A9P5YDA7"/>
<name>A0A9P5YDA7_9AGAR</name>
<dbReference type="PANTHER" id="PTHR24185">
    <property type="entry name" value="CALCIUM-INDEPENDENT PHOSPHOLIPASE A2-GAMMA"/>
    <property type="match status" value="1"/>
</dbReference>
<evidence type="ECO:0000259" key="5">
    <source>
        <dbReference type="PROSITE" id="PS51635"/>
    </source>
</evidence>
<keyword evidence="1 4" id="KW-0378">Hydrolase</keyword>
<keyword evidence="3 4" id="KW-0443">Lipid metabolism</keyword>
<dbReference type="GO" id="GO:0016020">
    <property type="term" value="C:membrane"/>
    <property type="evidence" value="ECO:0007669"/>
    <property type="project" value="TreeGrafter"/>
</dbReference>
<dbReference type="Proteomes" id="UP000807353">
    <property type="component" value="Unassembled WGS sequence"/>
</dbReference>
<evidence type="ECO:0000256" key="1">
    <source>
        <dbReference type="ARBA" id="ARBA00022801"/>
    </source>
</evidence>
<evidence type="ECO:0000313" key="7">
    <source>
        <dbReference type="Proteomes" id="UP000807353"/>
    </source>
</evidence>
<sequence length="341" mass="37278">MSDGEQSDLDETICEETKPSFVLSIDGGGFRGLSCLLVIAHLMQEIGLAVNEDDPPRPYQVFDLICGTSTGGLIAILLGRFGLSCDEAIEVYREIGTTMFNGEADAGKIWGNIIHGEQFSSAIFEKKLEEIVARYTGSKDTLVKPPKTSPDTHYHESTQTFVTVVSRVGSAGVDAYRIRSYPRPLDDIDPSPYGHKWSIFEAIRGTCAAPMYLSPLKVQQGHGIFVFQDAGFSGFNNPSTVALDEAEKLFGLDADIKLISLGTGLRSLVGEGKHPGTSQDVKDEDIKSVVQMILNSVSTVAKNAKNAPQLARRVAKQLLEVATDTELTHLHTYEQFDREYN</sequence>
<proteinExistence type="predicted"/>
<keyword evidence="7" id="KW-1185">Reference proteome</keyword>
<reference evidence="6" key="1">
    <citation type="submission" date="2020-11" db="EMBL/GenBank/DDBJ databases">
        <authorList>
            <consortium name="DOE Joint Genome Institute"/>
            <person name="Ahrendt S."/>
            <person name="Riley R."/>
            <person name="Andreopoulos W."/>
            <person name="Labutti K."/>
            <person name="Pangilinan J."/>
            <person name="Ruiz-Duenas F.J."/>
            <person name="Barrasa J.M."/>
            <person name="Sanchez-Garcia M."/>
            <person name="Camarero S."/>
            <person name="Miyauchi S."/>
            <person name="Serrano A."/>
            <person name="Linde D."/>
            <person name="Babiker R."/>
            <person name="Drula E."/>
            <person name="Ayuso-Fernandez I."/>
            <person name="Pacheco R."/>
            <person name="Padilla G."/>
            <person name="Ferreira P."/>
            <person name="Barriuso J."/>
            <person name="Kellner H."/>
            <person name="Castanera R."/>
            <person name="Alfaro M."/>
            <person name="Ramirez L."/>
            <person name="Pisabarro A.G."/>
            <person name="Kuo A."/>
            <person name="Tritt A."/>
            <person name="Lipzen A."/>
            <person name="He G."/>
            <person name="Yan M."/>
            <person name="Ng V."/>
            <person name="Cullen D."/>
            <person name="Martin F."/>
            <person name="Rosso M.-N."/>
            <person name="Henrissat B."/>
            <person name="Hibbett D."/>
            <person name="Martinez A.T."/>
            <person name="Grigoriev I.V."/>
        </authorList>
    </citation>
    <scope>NUCLEOTIDE SEQUENCE</scope>
    <source>
        <strain evidence="6">CBS 247.69</strain>
    </source>
</reference>
<feature type="active site" description="Nucleophile" evidence="4">
    <location>
        <position position="69"/>
    </location>
</feature>
<keyword evidence="6" id="KW-0808">Transferase</keyword>
<dbReference type="GO" id="GO:0047499">
    <property type="term" value="F:calcium-independent phospholipase A2 activity"/>
    <property type="evidence" value="ECO:0007669"/>
    <property type="project" value="TreeGrafter"/>
</dbReference>
<evidence type="ECO:0000256" key="3">
    <source>
        <dbReference type="ARBA" id="ARBA00023098"/>
    </source>
</evidence>
<protein>
    <submittedName>
        <fullName evidence="6">Acyl transferase/acyl hydrolase/lysophospholipase</fullName>
    </submittedName>
</protein>
<dbReference type="OrthoDB" id="630895at2759"/>
<feature type="active site" description="Proton acceptor" evidence="4">
    <location>
        <position position="229"/>
    </location>
</feature>
<dbReference type="GO" id="GO:0016740">
    <property type="term" value="F:transferase activity"/>
    <property type="evidence" value="ECO:0007669"/>
    <property type="project" value="UniProtKB-KW"/>
</dbReference>
<dbReference type="PROSITE" id="PS51635">
    <property type="entry name" value="PNPLA"/>
    <property type="match status" value="1"/>
</dbReference>
<gene>
    <name evidence="6" type="ORF">BDZ94DRAFT_1318453</name>
</gene>
<organism evidence="6 7">
    <name type="scientific">Collybia nuda</name>
    <dbReference type="NCBI Taxonomy" id="64659"/>
    <lineage>
        <taxon>Eukaryota</taxon>
        <taxon>Fungi</taxon>
        <taxon>Dikarya</taxon>
        <taxon>Basidiomycota</taxon>
        <taxon>Agaricomycotina</taxon>
        <taxon>Agaricomycetes</taxon>
        <taxon>Agaricomycetidae</taxon>
        <taxon>Agaricales</taxon>
        <taxon>Tricholomatineae</taxon>
        <taxon>Clitocybaceae</taxon>
        <taxon>Collybia</taxon>
    </lineage>
</organism>
<dbReference type="GO" id="GO:0046486">
    <property type="term" value="P:glycerolipid metabolic process"/>
    <property type="evidence" value="ECO:0007669"/>
    <property type="project" value="UniProtKB-ARBA"/>
</dbReference>
<evidence type="ECO:0000313" key="6">
    <source>
        <dbReference type="EMBL" id="KAF9467927.1"/>
    </source>
</evidence>
<feature type="short sequence motif" description="GXSXG" evidence="4">
    <location>
        <begin position="67"/>
        <end position="71"/>
    </location>
</feature>
<evidence type="ECO:0000256" key="2">
    <source>
        <dbReference type="ARBA" id="ARBA00022963"/>
    </source>
</evidence>
<feature type="domain" description="PNPLA" evidence="5">
    <location>
        <begin position="23"/>
        <end position="243"/>
    </location>
</feature>